<comment type="caution">
    <text evidence="1">The sequence shown here is derived from an EMBL/GenBank/DDBJ whole genome shotgun (WGS) entry which is preliminary data.</text>
</comment>
<dbReference type="Proteomes" id="UP000729402">
    <property type="component" value="Unassembled WGS sequence"/>
</dbReference>
<protein>
    <submittedName>
        <fullName evidence="1">Uncharacterized protein</fullName>
    </submittedName>
</protein>
<keyword evidence="2" id="KW-1185">Reference proteome</keyword>
<accession>A0A8J5V458</accession>
<reference evidence="1" key="1">
    <citation type="journal article" date="2021" name="bioRxiv">
        <title>Whole Genome Assembly and Annotation of Northern Wild Rice, Zizania palustris L., Supports a Whole Genome Duplication in the Zizania Genus.</title>
        <authorList>
            <person name="Haas M."/>
            <person name="Kono T."/>
            <person name="Macchietto M."/>
            <person name="Millas R."/>
            <person name="McGilp L."/>
            <person name="Shao M."/>
            <person name="Duquette J."/>
            <person name="Hirsch C.N."/>
            <person name="Kimball J."/>
        </authorList>
    </citation>
    <scope>NUCLEOTIDE SEQUENCE</scope>
    <source>
        <tissue evidence="1">Fresh leaf tissue</tissue>
    </source>
</reference>
<evidence type="ECO:0000313" key="1">
    <source>
        <dbReference type="EMBL" id="KAG8050595.1"/>
    </source>
</evidence>
<gene>
    <name evidence="1" type="ORF">GUJ93_ZPchr0009g1275</name>
</gene>
<dbReference type="EMBL" id="JAAALK010000289">
    <property type="protein sequence ID" value="KAG8050595.1"/>
    <property type="molecule type" value="Genomic_DNA"/>
</dbReference>
<reference evidence="1" key="2">
    <citation type="submission" date="2021-02" db="EMBL/GenBank/DDBJ databases">
        <authorList>
            <person name="Kimball J.A."/>
            <person name="Haas M.W."/>
            <person name="Macchietto M."/>
            <person name="Kono T."/>
            <person name="Duquette J."/>
            <person name="Shao M."/>
        </authorList>
    </citation>
    <scope>NUCLEOTIDE SEQUENCE</scope>
    <source>
        <tissue evidence="1">Fresh leaf tissue</tissue>
    </source>
</reference>
<proteinExistence type="predicted"/>
<evidence type="ECO:0000313" key="2">
    <source>
        <dbReference type="Proteomes" id="UP000729402"/>
    </source>
</evidence>
<sequence length="47" mass="5069">MKVPEFVCIPSACICYCQTPLLLNFSYGTLCGSLANDRTRVCGGHGE</sequence>
<dbReference type="AlphaFoldDB" id="A0A8J5V458"/>
<organism evidence="1 2">
    <name type="scientific">Zizania palustris</name>
    <name type="common">Northern wild rice</name>
    <dbReference type="NCBI Taxonomy" id="103762"/>
    <lineage>
        <taxon>Eukaryota</taxon>
        <taxon>Viridiplantae</taxon>
        <taxon>Streptophyta</taxon>
        <taxon>Embryophyta</taxon>
        <taxon>Tracheophyta</taxon>
        <taxon>Spermatophyta</taxon>
        <taxon>Magnoliopsida</taxon>
        <taxon>Liliopsida</taxon>
        <taxon>Poales</taxon>
        <taxon>Poaceae</taxon>
        <taxon>BOP clade</taxon>
        <taxon>Oryzoideae</taxon>
        <taxon>Oryzeae</taxon>
        <taxon>Zizaniinae</taxon>
        <taxon>Zizania</taxon>
    </lineage>
</organism>
<name>A0A8J5V458_ZIZPA</name>